<feature type="chain" id="PRO_5035237369" description="Triacylglycerol lipase" evidence="1">
    <location>
        <begin position="20"/>
        <end position="286"/>
    </location>
</feature>
<evidence type="ECO:0000256" key="1">
    <source>
        <dbReference type="SAM" id="SignalP"/>
    </source>
</evidence>
<name>A0A8J2LZG3_9BILA</name>
<dbReference type="OrthoDB" id="5853720at2759"/>
<dbReference type="SUPFAM" id="SSF53474">
    <property type="entry name" value="alpha/beta-Hydrolases"/>
    <property type="match status" value="1"/>
</dbReference>
<keyword evidence="3" id="KW-1185">Reference proteome</keyword>
<dbReference type="InterPro" id="IPR029058">
    <property type="entry name" value="AB_hydrolase_fold"/>
</dbReference>
<dbReference type="Gene3D" id="3.40.50.1820">
    <property type="entry name" value="alpha/beta hydrolase"/>
    <property type="match status" value="1"/>
</dbReference>
<dbReference type="GO" id="GO:0016298">
    <property type="term" value="F:lipase activity"/>
    <property type="evidence" value="ECO:0007669"/>
    <property type="project" value="TreeGrafter"/>
</dbReference>
<keyword evidence="1" id="KW-0732">Signal</keyword>
<dbReference type="Pfam" id="PF01674">
    <property type="entry name" value="Lipase_2"/>
    <property type="match status" value="1"/>
</dbReference>
<evidence type="ECO:0000313" key="2">
    <source>
        <dbReference type="EMBL" id="CAG9532138.1"/>
    </source>
</evidence>
<dbReference type="AlphaFoldDB" id="A0A8J2LZG3"/>
<evidence type="ECO:0000313" key="3">
    <source>
        <dbReference type="Proteomes" id="UP000746747"/>
    </source>
</evidence>
<feature type="signal peptide" evidence="1">
    <location>
        <begin position="1"/>
        <end position="19"/>
    </location>
</feature>
<gene>
    <name evidence="2" type="ORF">CJOHNSTONI_LOCUS2479</name>
</gene>
<dbReference type="PANTHER" id="PTHR32015:SF4">
    <property type="entry name" value="LIPASE RELATED"/>
    <property type="match status" value="1"/>
</dbReference>
<evidence type="ECO:0008006" key="4">
    <source>
        <dbReference type="Google" id="ProtNLM"/>
    </source>
</evidence>
<protein>
    <recommendedName>
        <fullName evidence="4">Triacylglycerol lipase</fullName>
    </recommendedName>
</protein>
<dbReference type="EMBL" id="CAKAEH010000879">
    <property type="protein sequence ID" value="CAG9532138.1"/>
    <property type="molecule type" value="Genomic_DNA"/>
</dbReference>
<sequence>MNILLLLIMLSSMPYQLVAGSLSPAFYTWLNDTYGKMQADRLLRADLGFRGSFGGGNHTGGQRTKNEPVILVHGLADRIDLFNPIRIYFLEHDYGDEEVYGTTHANARDAISILFDTMKCDYVKMIREFIQSVSAYTASRVDIIAYSEGSPIARKAIMGGMCVEGSNDLGRPLTELIDTFLSVAGTNYGSNRCILPFGSCSTLNGLHCLSKFLSDINSKKHYEGNHVFTLYSKNDEKVSYHSCGKLASTIDCEDGKFEESDMNHSEVIMKTVSKQYELVTKHRYPT</sequence>
<accession>A0A8J2LZG3</accession>
<dbReference type="InterPro" id="IPR002918">
    <property type="entry name" value="Lipase_EstA/Esterase_EstB"/>
</dbReference>
<dbReference type="Proteomes" id="UP000746747">
    <property type="component" value="Unassembled WGS sequence"/>
</dbReference>
<dbReference type="GO" id="GO:0016042">
    <property type="term" value="P:lipid catabolic process"/>
    <property type="evidence" value="ECO:0007669"/>
    <property type="project" value="InterPro"/>
</dbReference>
<reference evidence="2" key="1">
    <citation type="submission" date="2021-09" db="EMBL/GenBank/DDBJ databases">
        <authorList>
            <consortium name="Pathogen Informatics"/>
        </authorList>
    </citation>
    <scope>NUCLEOTIDE SEQUENCE</scope>
</reference>
<comment type="caution">
    <text evidence="2">The sequence shown here is derived from an EMBL/GenBank/DDBJ whole genome shotgun (WGS) entry which is preliminary data.</text>
</comment>
<dbReference type="PANTHER" id="PTHR32015">
    <property type="entry name" value="FASTING INDUCED LIPASE"/>
    <property type="match status" value="1"/>
</dbReference>
<organism evidence="2 3">
    <name type="scientific">Cercopithifilaria johnstoni</name>
    <dbReference type="NCBI Taxonomy" id="2874296"/>
    <lineage>
        <taxon>Eukaryota</taxon>
        <taxon>Metazoa</taxon>
        <taxon>Ecdysozoa</taxon>
        <taxon>Nematoda</taxon>
        <taxon>Chromadorea</taxon>
        <taxon>Rhabditida</taxon>
        <taxon>Spirurina</taxon>
        <taxon>Spiruromorpha</taxon>
        <taxon>Filarioidea</taxon>
        <taxon>Onchocercidae</taxon>
        <taxon>Cercopithifilaria</taxon>
    </lineage>
</organism>
<proteinExistence type="predicted"/>